<evidence type="ECO:0000256" key="1">
    <source>
        <dbReference type="ARBA" id="ARBA00010122"/>
    </source>
</evidence>
<dbReference type="RefSeq" id="WP_256668834.1">
    <property type="nucleotide sequence ID" value="NZ_BLWC01000001.1"/>
</dbReference>
<feature type="domain" description="Aspartate/glutamate/uridylate kinase" evidence="8">
    <location>
        <begin position="1"/>
        <end position="187"/>
    </location>
</feature>
<dbReference type="PANTHER" id="PTHR21499">
    <property type="entry name" value="ASPARTATE KINASE"/>
    <property type="match status" value="1"/>
</dbReference>
<comment type="similarity">
    <text evidence="1">Belongs to the aspartokinase family.</text>
</comment>
<dbReference type="Pfam" id="PF00696">
    <property type="entry name" value="AA_kinase"/>
    <property type="match status" value="1"/>
</dbReference>
<dbReference type="EMBL" id="BLWC01000001">
    <property type="protein sequence ID" value="GFM96915.1"/>
    <property type="molecule type" value="Genomic_DNA"/>
</dbReference>
<evidence type="ECO:0000256" key="5">
    <source>
        <dbReference type="ARBA" id="ARBA00022777"/>
    </source>
</evidence>
<name>A0A7J0C320_9ACTN</name>
<dbReference type="PROSITE" id="PS00324">
    <property type="entry name" value="ASPARTOKINASE"/>
    <property type="match status" value="1"/>
</dbReference>
<dbReference type="EC" id="2.7.2.4" evidence="2"/>
<protein>
    <recommendedName>
        <fullName evidence="2">aspartate kinase</fullName>
        <ecNumber evidence="2">2.7.2.4</ecNumber>
    </recommendedName>
</protein>
<dbReference type="GO" id="GO:0009089">
    <property type="term" value="P:lysine biosynthetic process via diaminopimelate"/>
    <property type="evidence" value="ECO:0007669"/>
    <property type="project" value="TreeGrafter"/>
</dbReference>
<organism evidence="9 10">
    <name type="scientific">Streptomyces fulvorobeus</name>
    <dbReference type="NCBI Taxonomy" id="284028"/>
    <lineage>
        <taxon>Bacteria</taxon>
        <taxon>Bacillati</taxon>
        <taxon>Actinomycetota</taxon>
        <taxon>Actinomycetes</taxon>
        <taxon>Kitasatosporales</taxon>
        <taxon>Streptomycetaceae</taxon>
        <taxon>Streptomyces</taxon>
    </lineage>
</organism>
<sequence length="194" mass="20111">MLVIQKYGGSSLQGADRIRAVAERVLTTRRGGHDVVVVCSAMGDTSDELIGLARTVSSDRPAREMDMLLTSGERVSNALVAMAVHNLGGTAKSLSGAQAGIHTDGHHGSARITAIEPVRVREALDVGAVPFVSGFQGICPQSGDLTTLGRGGSDVTAVALAAAMNADLCEIYTDVEGVYTADPRVVPAPADWKL</sequence>
<evidence type="ECO:0000256" key="2">
    <source>
        <dbReference type="ARBA" id="ARBA00013059"/>
    </source>
</evidence>
<comment type="catalytic activity">
    <reaction evidence="7">
        <text>L-aspartate + ATP = 4-phospho-L-aspartate + ADP</text>
        <dbReference type="Rhea" id="RHEA:23776"/>
        <dbReference type="ChEBI" id="CHEBI:29991"/>
        <dbReference type="ChEBI" id="CHEBI:30616"/>
        <dbReference type="ChEBI" id="CHEBI:57535"/>
        <dbReference type="ChEBI" id="CHEBI:456216"/>
        <dbReference type="EC" id="2.7.2.4"/>
    </reaction>
</comment>
<dbReference type="GO" id="GO:0004072">
    <property type="term" value="F:aspartate kinase activity"/>
    <property type="evidence" value="ECO:0007669"/>
    <property type="project" value="UniProtKB-EC"/>
</dbReference>
<dbReference type="SUPFAM" id="SSF53633">
    <property type="entry name" value="Carbamate kinase-like"/>
    <property type="match status" value="1"/>
</dbReference>
<evidence type="ECO:0000256" key="6">
    <source>
        <dbReference type="ARBA" id="ARBA00022840"/>
    </source>
</evidence>
<dbReference type="Gene3D" id="3.40.1160.10">
    <property type="entry name" value="Acetylglutamate kinase-like"/>
    <property type="match status" value="1"/>
</dbReference>
<dbReference type="GO" id="GO:0005829">
    <property type="term" value="C:cytosol"/>
    <property type="evidence" value="ECO:0007669"/>
    <property type="project" value="TreeGrafter"/>
</dbReference>
<keyword evidence="3" id="KW-0808">Transferase</keyword>
<dbReference type="InterPro" id="IPR036393">
    <property type="entry name" value="AceGlu_kinase-like_sf"/>
</dbReference>
<evidence type="ECO:0000256" key="7">
    <source>
        <dbReference type="ARBA" id="ARBA00047872"/>
    </source>
</evidence>
<evidence type="ECO:0000256" key="4">
    <source>
        <dbReference type="ARBA" id="ARBA00022741"/>
    </source>
</evidence>
<proteinExistence type="inferred from homology"/>
<accession>A0A7J0C320</accession>
<keyword evidence="5" id="KW-0418">Kinase</keyword>
<dbReference type="InterPro" id="IPR018042">
    <property type="entry name" value="Aspartate_kinase_CS"/>
</dbReference>
<gene>
    <name evidence="9" type="ORF">Sfulv_17260</name>
</gene>
<evidence type="ECO:0000313" key="10">
    <source>
        <dbReference type="Proteomes" id="UP000498980"/>
    </source>
</evidence>
<dbReference type="PANTHER" id="PTHR21499:SF3">
    <property type="entry name" value="ASPARTOKINASE"/>
    <property type="match status" value="1"/>
</dbReference>
<comment type="caution">
    <text evidence="9">The sequence shown here is derived from an EMBL/GenBank/DDBJ whole genome shotgun (WGS) entry which is preliminary data.</text>
</comment>
<dbReference type="AlphaFoldDB" id="A0A7J0C320"/>
<dbReference type="GO" id="GO:0005524">
    <property type="term" value="F:ATP binding"/>
    <property type="evidence" value="ECO:0007669"/>
    <property type="project" value="UniProtKB-KW"/>
</dbReference>
<dbReference type="Proteomes" id="UP000498980">
    <property type="component" value="Unassembled WGS sequence"/>
</dbReference>
<keyword evidence="4" id="KW-0547">Nucleotide-binding</keyword>
<evidence type="ECO:0000313" key="9">
    <source>
        <dbReference type="EMBL" id="GFM96915.1"/>
    </source>
</evidence>
<reference evidence="9 10" key="1">
    <citation type="submission" date="2020-05" db="EMBL/GenBank/DDBJ databases">
        <title>Whole genome shotgun sequence of Streptomyces fulvorobeus NBRC 15897.</title>
        <authorList>
            <person name="Komaki H."/>
            <person name="Tamura T."/>
        </authorList>
    </citation>
    <scope>NUCLEOTIDE SEQUENCE [LARGE SCALE GENOMIC DNA]</scope>
    <source>
        <strain evidence="9 10">NBRC 15897</strain>
    </source>
</reference>
<evidence type="ECO:0000256" key="3">
    <source>
        <dbReference type="ARBA" id="ARBA00022679"/>
    </source>
</evidence>
<keyword evidence="6" id="KW-0067">ATP-binding</keyword>
<dbReference type="GO" id="GO:0009090">
    <property type="term" value="P:homoserine biosynthetic process"/>
    <property type="evidence" value="ECO:0007669"/>
    <property type="project" value="TreeGrafter"/>
</dbReference>
<dbReference type="InterPro" id="IPR001048">
    <property type="entry name" value="Asp/Glu/Uridylate_kinase"/>
</dbReference>
<evidence type="ECO:0000259" key="8">
    <source>
        <dbReference type="Pfam" id="PF00696"/>
    </source>
</evidence>
<keyword evidence="10" id="KW-1185">Reference proteome</keyword>